<name>A0A8B9R818_ASTMX</name>
<dbReference type="Gene3D" id="3.20.20.330">
    <property type="entry name" value="Homocysteine-binding-like domain"/>
    <property type="match status" value="2"/>
</dbReference>
<evidence type="ECO:0000256" key="1">
    <source>
        <dbReference type="ARBA" id="ARBA00022603"/>
    </source>
</evidence>
<keyword evidence="4" id="KW-0862">Zinc</keyword>
<dbReference type="GO" id="GO:0032259">
    <property type="term" value="P:methylation"/>
    <property type="evidence" value="ECO:0007669"/>
    <property type="project" value="UniProtKB-KW"/>
</dbReference>
<evidence type="ECO:0000313" key="10">
    <source>
        <dbReference type="Proteomes" id="UP000694621"/>
    </source>
</evidence>
<evidence type="ECO:0000256" key="4">
    <source>
        <dbReference type="ARBA" id="ARBA00022833"/>
    </source>
</evidence>
<evidence type="ECO:0000313" key="9">
    <source>
        <dbReference type="Ensembl" id="ENSAMXP00005024002.1"/>
    </source>
</evidence>
<dbReference type="InterPro" id="IPR036589">
    <property type="entry name" value="HCY_dom_sf"/>
</dbReference>
<organism evidence="9 10">
    <name type="scientific">Astyanax mexicanus</name>
    <name type="common">Blind cave fish</name>
    <name type="synonym">Astyanax fasciatus mexicanus</name>
    <dbReference type="NCBI Taxonomy" id="7994"/>
    <lineage>
        <taxon>Eukaryota</taxon>
        <taxon>Metazoa</taxon>
        <taxon>Chordata</taxon>
        <taxon>Craniata</taxon>
        <taxon>Vertebrata</taxon>
        <taxon>Euteleostomi</taxon>
        <taxon>Actinopterygii</taxon>
        <taxon>Neopterygii</taxon>
        <taxon>Teleostei</taxon>
        <taxon>Ostariophysi</taxon>
        <taxon>Characiformes</taxon>
        <taxon>Characoidei</taxon>
        <taxon>Acestrorhamphidae</taxon>
        <taxon>Acestrorhamphinae</taxon>
        <taxon>Astyanax</taxon>
    </lineage>
</organism>
<evidence type="ECO:0000256" key="3">
    <source>
        <dbReference type="ARBA" id="ARBA00022723"/>
    </source>
</evidence>
<dbReference type="PANTHER" id="PTHR46015">
    <property type="entry name" value="ZGC:172121"/>
    <property type="match status" value="1"/>
</dbReference>
<dbReference type="UniPathway" id="UPA00051">
    <property type="reaction ID" value="UER00083"/>
</dbReference>
<dbReference type="InterPro" id="IPR051486">
    <property type="entry name" value="Hcy_S-methyltransferase"/>
</dbReference>
<protein>
    <submittedName>
        <fullName evidence="9">Zgc:172121</fullName>
    </submittedName>
</protein>
<dbReference type="PANTHER" id="PTHR46015:SF1">
    <property type="entry name" value="HOMOCYSTEINE S-METHYLTRANSFERASE-LIKE ISOFORM 1"/>
    <property type="match status" value="1"/>
</dbReference>
<dbReference type="Proteomes" id="UP000694621">
    <property type="component" value="Unplaced"/>
</dbReference>
<keyword evidence="7" id="KW-0732">Signal</keyword>
<dbReference type="PROSITE" id="PS50970">
    <property type="entry name" value="HCY"/>
    <property type="match status" value="1"/>
</dbReference>
<dbReference type="AlphaFoldDB" id="A0A8B9R818"/>
<dbReference type="InterPro" id="IPR003726">
    <property type="entry name" value="HCY_dom"/>
</dbReference>
<comment type="pathway">
    <text evidence="5">Amino-acid biosynthesis; L-methionine biosynthesis via de novo pathway.</text>
</comment>
<dbReference type="GO" id="GO:0008898">
    <property type="term" value="F:S-adenosylmethionine-homocysteine S-methyltransferase activity"/>
    <property type="evidence" value="ECO:0007669"/>
    <property type="project" value="TreeGrafter"/>
</dbReference>
<feature type="domain" description="Hcy-binding" evidence="8">
    <location>
        <begin position="1"/>
        <end position="276"/>
    </location>
</feature>
<reference evidence="9" key="1">
    <citation type="submission" date="2025-08" db="UniProtKB">
        <authorList>
            <consortium name="Ensembl"/>
        </authorList>
    </citation>
    <scope>IDENTIFICATION</scope>
</reference>
<keyword evidence="1" id="KW-0489">Methyltransferase</keyword>
<sequence length="276" mass="30786">RTWLVCSSVFMMLFDPLWSAKVLYTDPQAIKDVHYRFLQSGSDVITTATYQATLEGFFKHLKLKPEQAEELLISGVQIAKDTAALFTTNCTAADRAVPLVAGSVGPYGAFLNDGSEYTGNYQSQMSVEELKDWHRPQVRCLVAAEADLIALETIPCLKEVEALVGLLREFPNTKAWMSFSCKVPRPSTHSTAKSNVAGTNKCDVDVLSDADSVHYRLYIIQIHVLVLICVCINRWKSKRMSFTELSAEWKEQGALWIGGCCRTGPADITELRNRLI</sequence>
<accession>A0A8B9R818</accession>
<dbReference type="Ensembl" id="ENSAMXT00005026500.1">
    <property type="protein sequence ID" value="ENSAMXP00005024002.1"/>
    <property type="gene ID" value="ENSAMXG00005012269.1"/>
</dbReference>
<evidence type="ECO:0000256" key="7">
    <source>
        <dbReference type="SAM" id="SignalP"/>
    </source>
</evidence>
<dbReference type="GO" id="GO:0033528">
    <property type="term" value="P:S-methylmethionine cycle"/>
    <property type="evidence" value="ECO:0007669"/>
    <property type="project" value="TreeGrafter"/>
</dbReference>
<feature type="chain" id="PRO_5034697468" evidence="7">
    <location>
        <begin position="20"/>
        <end position="276"/>
    </location>
</feature>
<feature type="signal peptide" evidence="7">
    <location>
        <begin position="1"/>
        <end position="19"/>
    </location>
</feature>
<dbReference type="GO" id="GO:0009086">
    <property type="term" value="P:methionine biosynthetic process"/>
    <property type="evidence" value="ECO:0007669"/>
    <property type="project" value="InterPro"/>
</dbReference>
<comment type="caution">
    <text evidence="6">Lacks conserved residue(s) required for the propagation of feature annotation.</text>
</comment>
<keyword evidence="2" id="KW-0808">Transferase</keyword>
<dbReference type="Pfam" id="PF02574">
    <property type="entry name" value="S-methyl_trans"/>
    <property type="match status" value="1"/>
</dbReference>
<evidence type="ECO:0000256" key="5">
    <source>
        <dbReference type="ARBA" id="ARBA00034478"/>
    </source>
</evidence>
<dbReference type="SUPFAM" id="SSF82282">
    <property type="entry name" value="Homocysteine S-methyltransferase"/>
    <property type="match status" value="1"/>
</dbReference>
<evidence type="ECO:0000259" key="8">
    <source>
        <dbReference type="PROSITE" id="PS50970"/>
    </source>
</evidence>
<evidence type="ECO:0000256" key="6">
    <source>
        <dbReference type="PROSITE-ProRule" id="PRU00333"/>
    </source>
</evidence>
<evidence type="ECO:0000256" key="2">
    <source>
        <dbReference type="ARBA" id="ARBA00022679"/>
    </source>
</evidence>
<proteinExistence type="predicted"/>
<dbReference type="GO" id="GO:0008270">
    <property type="term" value="F:zinc ion binding"/>
    <property type="evidence" value="ECO:0007669"/>
    <property type="project" value="UniProtKB-UniRule"/>
</dbReference>
<keyword evidence="3" id="KW-0479">Metal-binding</keyword>